<keyword evidence="3" id="KW-1185">Reference proteome</keyword>
<protein>
    <submittedName>
        <fullName evidence="2">Uncharacterized protein</fullName>
    </submittedName>
</protein>
<accession>A0A0N0DDH3</accession>
<dbReference type="OrthoDB" id="5059576at2759"/>
<feature type="region of interest" description="Disordered" evidence="1">
    <location>
        <begin position="1"/>
        <end position="36"/>
    </location>
</feature>
<evidence type="ECO:0000313" key="2">
    <source>
        <dbReference type="EMBL" id="KPA39691.1"/>
    </source>
</evidence>
<sequence>MGKNAKQSKWADRVNNPNDAGYPGADPTIPRTYPDPTRVRSMQCGRFLTGIHREHATEEISENARSHREGLYHHLLSYDTSGYPPLAHASSISSGFKKLADSMLNLAHRMGSDEEWLALMAFHGAFRARYNSMVCELRTDCIPLDFSIMMARLYALSTSSDSEKDNYLGLDYLFLLAAQMERDFDVSSSDCEQYWTLKFIENARRAAKGAVHEANFTMKLYLYFLVAKLPKILGQH</sequence>
<gene>
    <name evidence="2" type="ORF">FLAG1_07443</name>
</gene>
<evidence type="ECO:0000256" key="1">
    <source>
        <dbReference type="SAM" id="MobiDB-lite"/>
    </source>
</evidence>
<dbReference type="Proteomes" id="UP000037904">
    <property type="component" value="Unassembled WGS sequence"/>
</dbReference>
<name>A0A0N0DDH3_FUSLA</name>
<comment type="caution">
    <text evidence="2">The sequence shown here is derived from an EMBL/GenBank/DDBJ whole genome shotgun (WGS) entry which is preliminary data.</text>
</comment>
<reference evidence="2 3" key="1">
    <citation type="submission" date="2015-04" db="EMBL/GenBank/DDBJ databases">
        <title>The draft genome sequence of Fusarium langsethiae, a T-2/HT-2 mycotoxin producer.</title>
        <authorList>
            <person name="Lysoe E."/>
            <person name="Divon H.H."/>
            <person name="Terzi V."/>
            <person name="Orru L."/>
            <person name="Lamontanara A."/>
            <person name="Kolseth A.-K."/>
            <person name="Frandsen R.J."/>
            <person name="Nielsen K."/>
            <person name="Thrane U."/>
        </authorList>
    </citation>
    <scope>NUCLEOTIDE SEQUENCE [LARGE SCALE GENOMIC DNA]</scope>
    <source>
        <strain evidence="2 3">Fl201059</strain>
    </source>
</reference>
<organism evidence="2 3">
    <name type="scientific">Fusarium langsethiae</name>
    <dbReference type="NCBI Taxonomy" id="179993"/>
    <lineage>
        <taxon>Eukaryota</taxon>
        <taxon>Fungi</taxon>
        <taxon>Dikarya</taxon>
        <taxon>Ascomycota</taxon>
        <taxon>Pezizomycotina</taxon>
        <taxon>Sordariomycetes</taxon>
        <taxon>Hypocreomycetidae</taxon>
        <taxon>Hypocreales</taxon>
        <taxon>Nectriaceae</taxon>
        <taxon>Fusarium</taxon>
    </lineage>
</organism>
<dbReference type="EMBL" id="JXCE01000177">
    <property type="protein sequence ID" value="KPA39691.1"/>
    <property type="molecule type" value="Genomic_DNA"/>
</dbReference>
<dbReference type="AlphaFoldDB" id="A0A0N0DDH3"/>
<evidence type="ECO:0000313" key="3">
    <source>
        <dbReference type="Proteomes" id="UP000037904"/>
    </source>
</evidence>
<proteinExistence type="predicted"/>